<dbReference type="GO" id="GO:0006952">
    <property type="term" value="P:defense response"/>
    <property type="evidence" value="ECO:0007669"/>
    <property type="project" value="InterPro"/>
</dbReference>
<evidence type="ECO:0000259" key="2">
    <source>
        <dbReference type="SMART" id="SM01037"/>
    </source>
</evidence>
<dbReference type="Gene3D" id="3.30.530.20">
    <property type="match status" value="1"/>
</dbReference>
<dbReference type="InterPro" id="IPR023393">
    <property type="entry name" value="START-like_dom_sf"/>
</dbReference>
<sequence length="151" mass="17112">MSVVGKLEVEVEIQSSADKFYHIFRSRAHHIPNICPEKVSAIDVHEGDWENVGSIKKWNYVLDKNAESAKETVESIDDENKVVTFNIFEGEIMQCYKSFKSILQVIEKGEGALVKWTIEYEKVNENAPTPDKYLDLAVGVTKDIDAHLVKA</sequence>
<protein>
    <recommendedName>
        <fullName evidence="2">Bet v I/Major latex protein domain-containing protein</fullName>
    </recommendedName>
</protein>
<dbReference type="SUPFAM" id="SSF55961">
    <property type="entry name" value="Bet v1-like"/>
    <property type="match status" value="1"/>
</dbReference>
<keyword evidence="4" id="KW-1185">Reference proteome</keyword>
<dbReference type="InterPro" id="IPR000916">
    <property type="entry name" value="Bet_v_I/MLP"/>
</dbReference>
<dbReference type="AlphaFoldDB" id="A0A4S4DFX8"/>
<dbReference type="SMART" id="SM01037">
    <property type="entry name" value="Bet_v_1"/>
    <property type="match status" value="1"/>
</dbReference>
<dbReference type="CDD" id="cd07816">
    <property type="entry name" value="Bet_v1-like"/>
    <property type="match status" value="1"/>
</dbReference>
<comment type="caution">
    <text evidence="3">The sequence shown here is derived from an EMBL/GenBank/DDBJ whole genome shotgun (WGS) entry which is preliminary data.</text>
</comment>
<evidence type="ECO:0000313" key="3">
    <source>
        <dbReference type="EMBL" id="THG01642.1"/>
    </source>
</evidence>
<dbReference type="InterPro" id="IPR052006">
    <property type="entry name" value="MLP-like"/>
</dbReference>
<comment type="similarity">
    <text evidence="1">Belongs to the MLP family.</text>
</comment>
<accession>A0A4S4DFX8</accession>
<dbReference type="PANTHER" id="PTHR31338:SF16">
    <property type="entry name" value="POLYKETIDE CYCLASE_DEHYDRASE AND LIPID TRANSPORT SUPERFAMILY PROTEIN"/>
    <property type="match status" value="1"/>
</dbReference>
<dbReference type="Proteomes" id="UP000306102">
    <property type="component" value="Unassembled WGS sequence"/>
</dbReference>
<name>A0A4S4DFX8_CAMSN</name>
<feature type="domain" description="Bet v I/Major latex protein" evidence="2">
    <location>
        <begin position="2"/>
        <end position="151"/>
    </location>
</feature>
<proteinExistence type="inferred from homology"/>
<dbReference type="PANTHER" id="PTHR31338">
    <property type="entry name" value="POLYKETIDE CYCLASE/DEHYDRASE AND LIPID TRANSPORT SUPERFAMILY PROTEIN"/>
    <property type="match status" value="1"/>
</dbReference>
<dbReference type="EMBL" id="SDRB02011367">
    <property type="protein sequence ID" value="THG01642.1"/>
    <property type="molecule type" value="Genomic_DNA"/>
</dbReference>
<evidence type="ECO:0000313" key="4">
    <source>
        <dbReference type="Proteomes" id="UP000306102"/>
    </source>
</evidence>
<reference evidence="3 4" key="1">
    <citation type="journal article" date="2018" name="Proc. Natl. Acad. Sci. U.S.A.">
        <title>Draft genome sequence of Camellia sinensis var. sinensis provides insights into the evolution of the tea genome and tea quality.</title>
        <authorList>
            <person name="Wei C."/>
            <person name="Yang H."/>
            <person name="Wang S."/>
            <person name="Zhao J."/>
            <person name="Liu C."/>
            <person name="Gao L."/>
            <person name="Xia E."/>
            <person name="Lu Y."/>
            <person name="Tai Y."/>
            <person name="She G."/>
            <person name="Sun J."/>
            <person name="Cao H."/>
            <person name="Tong W."/>
            <person name="Gao Q."/>
            <person name="Li Y."/>
            <person name="Deng W."/>
            <person name="Jiang X."/>
            <person name="Wang W."/>
            <person name="Chen Q."/>
            <person name="Zhang S."/>
            <person name="Li H."/>
            <person name="Wu J."/>
            <person name="Wang P."/>
            <person name="Li P."/>
            <person name="Shi C."/>
            <person name="Zheng F."/>
            <person name="Jian J."/>
            <person name="Huang B."/>
            <person name="Shan D."/>
            <person name="Shi M."/>
            <person name="Fang C."/>
            <person name="Yue Y."/>
            <person name="Li F."/>
            <person name="Li D."/>
            <person name="Wei S."/>
            <person name="Han B."/>
            <person name="Jiang C."/>
            <person name="Yin Y."/>
            <person name="Xia T."/>
            <person name="Zhang Z."/>
            <person name="Bennetzen J.L."/>
            <person name="Zhao S."/>
            <person name="Wan X."/>
        </authorList>
    </citation>
    <scope>NUCLEOTIDE SEQUENCE [LARGE SCALE GENOMIC DNA]</scope>
    <source>
        <strain evidence="4">cv. Shuchazao</strain>
        <tissue evidence="3">Leaf</tissue>
    </source>
</reference>
<evidence type="ECO:0000256" key="1">
    <source>
        <dbReference type="ARBA" id="ARBA00038242"/>
    </source>
</evidence>
<dbReference type="Pfam" id="PF00407">
    <property type="entry name" value="Bet_v_1"/>
    <property type="match status" value="1"/>
</dbReference>
<gene>
    <name evidence="3" type="ORF">TEA_027827</name>
</gene>
<organism evidence="3 4">
    <name type="scientific">Camellia sinensis var. sinensis</name>
    <name type="common">China tea</name>
    <dbReference type="NCBI Taxonomy" id="542762"/>
    <lineage>
        <taxon>Eukaryota</taxon>
        <taxon>Viridiplantae</taxon>
        <taxon>Streptophyta</taxon>
        <taxon>Embryophyta</taxon>
        <taxon>Tracheophyta</taxon>
        <taxon>Spermatophyta</taxon>
        <taxon>Magnoliopsida</taxon>
        <taxon>eudicotyledons</taxon>
        <taxon>Gunneridae</taxon>
        <taxon>Pentapetalae</taxon>
        <taxon>asterids</taxon>
        <taxon>Ericales</taxon>
        <taxon>Theaceae</taxon>
        <taxon>Camellia</taxon>
    </lineage>
</organism>